<evidence type="ECO:0000313" key="16">
    <source>
        <dbReference type="EMBL" id="MCT7359047.1"/>
    </source>
</evidence>
<dbReference type="GO" id="GO:0051301">
    <property type="term" value="P:cell division"/>
    <property type="evidence" value="ECO:0007669"/>
    <property type="project" value="UniProtKB-KW"/>
</dbReference>
<feature type="domain" description="ABC3 transporter permease C-terminal" evidence="14">
    <location>
        <begin position="202"/>
        <end position="319"/>
    </location>
</feature>
<keyword evidence="11 12" id="KW-0131">Cell cycle</keyword>
<reference evidence="16" key="2">
    <citation type="submission" date="2022-08" db="EMBL/GenBank/DDBJ databases">
        <authorList>
            <person name="Dong C."/>
        </authorList>
    </citation>
    <scope>NUCLEOTIDE SEQUENCE</scope>
    <source>
        <strain evidence="16">59MF3M-4</strain>
    </source>
</reference>
<dbReference type="Pfam" id="PF18075">
    <property type="entry name" value="FtsX_ECD"/>
    <property type="match status" value="1"/>
</dbReference>
<reference evidence="16" key="1">
    <citation type="journal article" date="2022" name="Front. Microbiol.">
        <title>Genome-based taxonomic rearrangement of Oceanobacter-related bacteria including the description of Thalassolituus hydrocarbonoclasticus sp. nov. and Thalassolituus pacificus sp. nov. and emended description of the genus Thalassolituus.</title>
        <authorList>
            <person name="Dong C."/>
            <person name="Wei L."/>
            <person name="Wang J."/>
            <person name="Lai Q."/>
            <person name="Huang Z."/>
            <person name="Shao Z."/>
        </authorList>
    </citation>
    <scope>NUCLEOTIDE SEQUENCE</scope>
    <source>
        <strain evidence="16">59MF3M-4</strain>
    </source>
</reference>
<evidence type="ECO:0000256" key="11">
    <source>
        <dbReference type="ARBA" id="ARBA00023306"/>
    </source>
</evidence>
<keyword evidence="5 12" id="KW-1003">Cell membrane</keyword>
<feature type="transmembrane region" description="Helical" evidence="13">
    <location>
        <begin position="199"/>
        <end position="223"/>
    </location>
</feature>
<evidence type="ECO:0000259" key="15">
    <source>
        <dbReference type="Pfam" id="PF18075"/>
    </source>
</evidence>
<evidence type="ECO:0000313" key="17">
    <source>
        <dbReference type="Proteomes" id="UP001147830"/>
    </source>
</evidence>
<feature type="domain" description="FtsX extracellular" evidence="15">
    <location>
        <begin position="87"/>
        <end position="179"/>
    </location>
</feature>
<dbReference type="InterPro" id="IPR047590">
    <property type="entry name" value="FtsX_proteobact-type"/>
</dbReference>
<dbReference type="Proteomes" id="UP001147830">
    <property type="component" value="Unassembled WGS sequence"/>
</dbReference>
<evidence type="ECO:0000256" key="7">
    <source>
        <dbReference type="ARBA" id="ARBA00022618"/>
    </source>
</evidence>
<dbReference type="InterPro" id="IPR003838">
    <property type="entry name" value="ABC3_permease_C"/>
</dbReference>
<keyword evidence="6 12" id="KW-0997">Cell inner membrane</keyword>
<feature type="transmembrane region" description="Helical" evidence="13">
    <location>
        <begin position="293"/>
        <end position="317"/>
    </location>
</feature>
<accession>A0A9X2WER0</accession>
<sequence length="326" mass="35572">MAEPKHTVKTQAGASLQEIGVRKRLNAWAANHQLVAVETLMRLLSKPLSSLLTWMVIAIALTMPGALWMALDNMEQLSGRFQASGRITLYLTPKATEEQGQQLSDRIAALDSVANTEFIDADTALNDFRDNSGLQAALDFLPENPLPAVILVEPPLGIEQAALLRLIEQLKSYQLVDSVQLDMAWVERLQAMLALAERLIGVLGVLLALAILLVVGNTIRLAIAARVDEIRVVKLVGGTNAYVRRPFLYTGLWYGMVGGLLAWLLLILCWALLNGPVADLAELYGSGFELKPLSAAAAMVLLLAAMLLGWLGAWWSVSRHLDHIEP</sequence>
<comment type="caution">
    <text evidence="16">The sequence shown here is derived from an EMBL/GenBank/DDBJ whole genome shotgun (WGS) entry which is preliminary data.</text>
</comment>
<dbReference type="PIRSF" id="PIRSF003097">
    <property type="entry name" value="FtsX"/>
    <property type="match status" value="1"/>
</dbReference>
<comment type="subunit">
    <text evidence="3">Forms a membrane-associated complex with FtsE.</text>
</comment>
<proteinExistence type="inferred from homology"/>
<evidence type="ECO:0000259" key="14">
    <source>
        <dbReference type="Pfam" id="PF02687"/>
    </source>
</evidence>
<comment type="subcellular location">
    <subcellularLocation>
        <location evidence="1">Cell inner membrane</location>
        <topology evidence="1">Multi-pass membrane protein</topology>
    </subcellularLocation>
</comment>
<keyword evidence="9 13" id="KW-1133">Transmembrane helix</keyword>
<keyword evidence="17" id="KW-1185">Reference proteome</keyword>
<dbReference type="AlphaFoldDB" id="A0A9X2WER0"/>
<keyword evidence="10 12" id="KW-0472">Membrane</keyword>
<evidence type="ECO:0000256" key="5">
    <source>
        <dbReference type="ARBA" id="ARBA00022475"/>
    </source>
</evidence>
<dbReference type="Pfam" id="PF02687">
    <property type="entry name" value="FtsX"/>
    <property type="match status" value="1"/>
</dbReference>
<dbReference type="InterPro" id="IPR004513">
    <property type="entry name" value="FtsX"/>
</dbReference>
<evidence type="ECO:0000256" key="1">
    <source>
        <dbReference type="ARBA" id="ARBA00004429"/>
    </source>
</evidence>
<evidence type="ECO:0000256" key="3">
    <source>
        <dbReference type="ARBA" id="ARBA00011160"/>
    </source>
</evidence>
<dbReference type="Gene3D" id="3.30.70.3040">
    <property type="match status" value="1"/>
</dbReference>
<feature type="transmembrane region" description="Helical" evidence="13">
    <location>
        <begin position="51"/>
        <end position="71"/>
    </location>
</feature>
<dbReference type="RefSeq" id="WP_260975935.1">
    <property type="nucleotide sequence ID" value="NZ_JAOANI010000015.1"/>
</dbReference>
<evidence type="ECO:0000256" key="10">
    <source>
        <dbReference type="ARBA" id="ARBA00023136"/>
    </source>
</evidence>
<comment type="function">
    <text evidence="12">Part of the ABC transporter FtsEX involved in cellular division.</text>
</comment>
<dbReference type="EMBL" id="JAOANI010000015">
    <property type="protein sequence ID" value="MCT7359047.1"/>
    <property type="molecule type" value="Genomic_DNA"/>
</dbReference>
<feature type="transmembrane region" description="Helical" evidence="13">
    <location>
        <begin position="252"/>
        <end position="273"/>
    </location>
</feature>
<evidence type="ECO:0000256" key="12">
    <source>
        <dbReference type="PIRNR" id="PIRNR003097"/>
    </source>
</evidence>
<organism evidence="16 17">
    <name type="scientific">Thalassolituus pacificus</name>
    <dbReference type="NCBI Taxonomy" id="2975440"/>
    <lineage>
        <taxon>Bacteria</taxon>
        <taxon>Pseudomonadati</taxon>
        <taxon>Pseudomonadota</taxon>
        <taxon>Gammaproteobacteria</taxon>
        <taxon>Oceanospirillales</taxon>
        <taxon>Oceanospirillaceae</taxon>
        <taxon>Thalassolituus</taxon>
    </lineage>
</organism>
<keyword evidence="7 12" id="KW-0132">Cell division</keyword>
<keyword evidence="8 13" id="KW-0812">Transmembrane</keyword>
<name>A0A9X2WER0_9GAMM</name>
<dbReference type="GO" id="GO:0005886">
    <property type="term" value="C:plasma membrane"/>
    <property type="evidence" value="ECO:0007669"/>
    <property type="project" value="UniProtKB-SubCell"/>
</dbReference>
<dbReference type="NCBIfam" id="TIGR00439">
    <property type="entry name" value="FtsX_Gneg"/>
    <property type="match status" value="1"/>
</dbReference>
<dbReference type="InterPro" id="IPR040690">
    <property type="entry name" value="FtsX_ECD"/>
</dbReference>
<evidence type="ECO:0000256" key="6">
    <source>
        <dbReference type="ARBA" id="ARBA00022519"/>
    </source>
</evidence>
<evidence type="ECO:0000256" key="9">
    <source>
        <dbReference type="ARBA" id="ARBA00022989"/>
    </source>
</evidence>
<evidence type="ECO:0000256" key="2">
    <source>
        <dbReference type="ARBA" id="ARBA00007379"/>
    </source>
</evidence>
<comment type="similarity">
    <text evidence="2 12">Belongs to the ABC-4 integral membrane protein family. FtsX subfamily.</text>
</comment>
<dbReference type="PANTHER" id="PTHR47755">
    <property type="entry name" value="CELL DIVISION PROTEIN FTSX"/>
    <property type="match status" value="1"/>
</dbReference>
<evidence type="ECO:0000256" key="13">
    <source>
        <dbReference type="SAM" id="Phobius"/>
    </source>
</evidence>
<evidence type="ECO:0000256" key="4">
    <source>
        <dbReference type="ARBA" id="ARBA00021907"/>
    </source>
</evidence>
<dbReference type="PANTHER" id="PTHR47755:SF1">
    <property type="entry name" value="CELL DIVISION PROTEIN FTSX"/>
    <property type="match status" value="1"/>
</dbReference>
<protein>
    <recommendedName>
        <fullName evidence="4 12">Cell division protein FtsX</fullName>
    </recommendedName>
</protein>
<dbReference type="GO" id="GO:0032153">
    <property type="term" value="C:cell division site"/>
    <property type="evidence" value="ECO:0007669"/>
    <property type="project" value="TreeGrafter"/>
</dbReference>
<evidence type="ECO:0000256" key="8">
    <source>
        <dbReference type="ARBA" id="ARBA00022692"/>
    </source>
</evidence>
<gene>
    <name evidence="16" type="primary">ftsX</name>
    <name evidence="16" type="ORF">NYR02_08450</name>
</gene>